<evidence type="ECO:0000256" key="7">
    <source>
        <dbReference type="ARBA" id="ARBA00022840"/>
    </source>
</evidence>
<dbReference type="PROSITE" id="PS01125">
    <property type="entry name" value="ROK"/>
    <property type="match status" value="1"/>
</dbReference>
<dbReference type="SUPFAM" id="SSF53067">
    <property type="entry name" value="Actin-like ATPase domain"/>
    <property type="match status" value="1"/>
</dbReference>
<comment type="similarity">
    <text evidence="1">Belongs to the ROK (NagC/XylR) family.</text>
</comment>
<dbReference type="GO" id="GO:0004340">
    <property type="term" value="F:glucokinase activity"/>
    <property type="evidence" value="ECO:0007669"/>
    <property type="project" value="UniProtKB-EC"/>
</dbReference>
<keyword evidence="10" id="KW-1185">Reference proteome</keyword>
<dbReference type="InterPro" id="IPR049874">
    <property type="entry name" value="ROK_cs"/>
</dbReference>
<dbReference type="Pfam" id="PF00480">
    <property type="entry name" value="ROK"/>
    <property type="match status" value="1"/>
</dbReference>
<evidence type="ECO:0000256" key="3">
    <source>
        <dbReference type="ARBA" id="ARBA00014701"/>
    </source>
</evidence>
<evidence type="ECO:0000313" key="9">
    <source>
        <dbReference type="EMBL" id="MBU9726026.1"/>
    </source>
</evidence>
<keyword evidence="7" id="KW-0067">ATP-binding</keyword>
<comment type="caution">
    <text evidence="9">The sequence shown here is derived from an EMBL/GenBank/DDBJ whole genome shotgun (WGS) entry which is preliminary data.</text>
</comment>
<dbReference type="NCBIfam" id="TIGR00744">
    <property type="entry name" value="ROK_glcA_fam"/>
    <property type="match status" value="1"/>
</dbReference>
<evidence type="ECO:0000256" key="4">
    <source>
        <dbReference type="ARBA" id="ARBA00022679"/>
    </source>
</evidence>
<dbReference type="EMBL" id="JAHQCX010000004">
    <property type="protein sequence ID" value="MBU9726026.1"/>
    <property type="molecule type" value="Genomic_DNA"/>
</dbReference>
<dbReference type="PANTHER" id="PTHR18964">
    <property type="entry name" value="ROK (REPRESSOR, ORF, KINASE) FAMILY"/>
    <property type="match status" value="1"/>
</dbReference>
<organism evidence="9 10">
    <name type="scientific">Diplocloster modestus</name>
    <dbReference type="NCBI Taxonomy" id="2850322"/>
    <lineage>
        <taxon>Bacteria</taxon>
        <taxon>Bacillati</taxon>
        <taxon>Bacillota</taxon>
        <taxon>Clostridia</taxon>
        <taxon>Lachnospirales</taxon>
        <taxon>Lachnospiraceae</taxon>
        <taxon>Diplocloster</taxon>
    </lineage>
</organism>
<dbReference type="InterPro" id="IPR043129">
    <property type="entry name" value="ATPase_NBD"/>
</dbReference>
<keyword evidence="5" id="KW-0547">Nucleotide-binding</keyword>
<accession>A0ABS6K6F0</accession>
<dbReference type="EC" id="2.7.1.2" evidence="2"/>
<name>A0ABS6K6F0_9FIRM</name>
<dbReference type="PANTHER" id="PTHR18964:SF149">
    <property type="entry name" value="BIFUNCTIONAL UDP-N-ACETYLGLUCOSAMINE 2-EPIMERASE_N-ACETYLMANNOSAMINE KINASE"/>
    <property type="match status" value="1"/>
</dbReference>
<dbReference type="InterPro" id="IPR004654">
    <property type="entry name" value="ROK_glcA"/>
</dbReference>
<dbReference type="InterPro" id="IPR000600">
    <property type="entry name" value="ROK"/>
</dbReference>
<evidence type="ECO:0000256" key="6">
    <source>
        <dbReference type="ARBA" id="ARBA00022777"/>
    </source>
</evidence>
<sequence length="346" mass="36463">MDYYFGVDVGGTNIKLGMFSESGRMLENWEIPTRGRNYTEVGKNDIMQNIAGEILYILEERCISRTKVRGVGIGVPGPVLDNGYVESCVNLGLTDINPSLVLSELLGGIPVTVGNDANVAALGEMWRGGGIGYQSLVLVTLGTGVGSGVILDGKIVYGAKGLGGEIGHIMVNPNETDICNCGGRGCLDQMASATGIVRNAGKILKDTSLPSVLRGMEGFTARDVVDAAKAGDPAALVTLDYCMQFLGKCLAAVSYVVDPQVFVIGGGVSAAGDFLIRIIQEHYEKHAILKKEKAKIVLAVMGNDAGYYGAARMAMDKKEERHAFLARTDGIYCDTAAIHGSGSGTN</sequence>
<dbReference type="Gene3D" id="3.30.420.40">
    <property type="match status" value="2"/>
</dbReference>
<evidence type="ECO:0000256" key="1">
    <source>
        <dbReference type="ARBA" id="ARBA00006479"/>
    </source>
</evidence>
<evidence type="ECO:0000256" key="2">
    <source>
        <dbReference type="ARBA" id="ARBA00012323"/>
    </source>
</evidence>
<dbReference type="Proteomes" id="UP001314681">
    <property type="component" value="Unassembled WGS sequence"/>
</dbReference>
<keyword evidence="4 9" id="KW-0808">Transferase</keyword>
<keyword evidence="6" id="KW-0418">Kinase</keyword>
<evidence type="ECO:0000256" key="8">
    <source>
        <dbReference type="ARBA" id="ARBA00032386"/>
    </source>
</evidence>
<dbReference type="RefSeq" id="WP_158350208.1">
    <property type="nucleotide sequence ID" value="NZ_JAHQCX010000004.1"/>
</dbReference>
<evidence type="ECO:0000256" key="5">
    <source>
        <dbReference type="ARBA" id="ARBA00022741"/>
    </source>
</evidence>
<proteinExistence type="inferred from homology"/>
<evidence type="ECO:0000313" key="10">
    <source>
        <dbReference type="Proteomes" id="UP001314681"/>
    </source>
</evidence>
<reference evidence="9 10" key="1">
    <citation type="submission" date="2021-06" db="EMBL/GenBank/DDBJ databases">
        <title>Description of novel taxa of the family Lachnospiraceae.</title>
        <authorList>
            <person name="Chaplin A.V."/>
            <person name="Sokolova S.R."/>
            <person name="Pikina A.P."/>
            <person name="Korzhanova M."/>
            <person name="Belova V."/>
            <person name="Korostin D."/>
            <person name="Efimov B.A."/>
        </authorList>
    </citation>
    <scope>NUCLEOTIDE SEQUENCE [LARGE SCALE GENOMIC DNA]</scope>
    <source>
        <strain evidence="9 10">ASD4241</strain>
    </source>
</reference>
<gene>
    <name evidence="9" type="ORF">KTH90_08360</name>
</gene>
<protein>
    <recommendedName>
        <fullName evidence="3">Glucokinase</fullName>
        <ecNumber evidence="2">2.7.1.2</ecNumber>
    </recommendedName>
    <alternativeName>
        <fullName evidence="8">Glucose kinase</fullName>
    </alternativeName>
</protein>